<evidence type="ECO:0000313" key="5">
    <source>
        <dbReference type="Proteomes" id="UP000065807"/>
    </source>
</evidence>
<keyword evidence="1" id="KW-0808">Transferase</keyword>
<name>A0A0K2SHF2_LIMPI</name>
<feature type="domain" description="Methyltransferase type 11" evidence="3">
    <location>
        <begin position="5"/>
        <end position="83"/>
    </location>
</feature>
<dbReference type="Gene3D" id="3.40.50.150">
    <property type="entry name" value="Vaccinia Virus protein VP39"/>
    <property type="match status" value="1"/>
</dbReference>
<proteinExistence type="predicted"/>
<dbReference type="PANTHER" id="PTHR44068">
    <property type="entry name" value="ZGC:194242"/>
    <property type="match status" value="1"/>
</dbReference>
<keyword evidence="5" id="KW-1185">Reference proteome</keyword>
<dbReference type="Proteomes" id="UP000065807">
    <property type="component" value="Chromosome"/>
</dbReference>
<reference evidence="5" key="2">
    <citation type="journal article" date="2016" name="Int. J. Syst. Evol. Microbiol.">
        <title>Complete genome sequence and cell structure of Limnochorda pilosa, a Gram-negative spore-former within the phylum Firmicutes.</title>
        <authorList>
            <person name="Watanabe M."/>
            <person name="Kojima H."/>
            <person name="Fukui M."/>
        </authorList>
    </citation>
    <scope>NUCLEOTIDE SEQUENCE [LARGE SCALE GENOMIC DNA]</scope>
    <source>
        <strain evidence="5">HC45</strain>
    </source>
</reference>
<feature type="region of interest" description="Disordered" evidence="2">
    <location>
        <begin position="153"/>
        <end position="176"/>
    </location>
</feature>
<dbReference type="GO" id="GO:0008757">
    <property type="term" value="F:S-adenosylmethionine-dependent methyltransferase activity"/>
    <property type="evidence" value="ECO:0007669"/>
    <property type="project" value="InterPro"/>
</dbReference>
<dbReference type="InterPro" id="IPR013216">
    <property type="entry name" value="Methyltransf_11"/>
</dbReference>
<dbReference type="AlphaFoldDB" id="A0A0K2SHF2"/>
<reference evidence="5" key="1">
    <citation type="submission" date="2015-07" db="EMBL/GenBank/DDBJ databases">
        <title>Complete genome sequence and phylogenetic analysis of Limnochorda pilosa.</title>
        <authorList>
            <person name="Watanabe M."/>
            <person name="Kojima H."/>
            <person name="Fukui M."/>
        </authorList>
    </citation>
    <scope>NUCLEOTIDE SEQUENCE [LARGE SCALE GENOMIC DNA]</scope>
    <source>
        <strain evidence="5">HC45</strain>
    </source>
</reference>
<dbReference type="Pfam" id="PF08241">
    <property type="entry name" value="Methyltransf_11"/>
    <property type="match status" value="1"/>
</dbReference>
<accession>A0A0K2SHF2</accession>
<dbReference type="SUPFAM" id="SSF53335">
    <property type="entry name" value="S-adenosyl-L-methionine-dependent methyltransferases"/>
    <property type="match status" value="1"/>
</dbReference>
<dbReference type="InterPro" id="IPR029063">
    <property type="entry name" value="SAM-dependent_MTases_sf"/>
</dbReference>
<dbReference type="EMBL" id="AP014924">
    <property type="protein sequence ID" value="BAS26520.1"/>
    <property type="molecule type" value="Genomic_DNA"/>
</dbReference>
<protein>
    <recommendedName>
        <fullName evidence="3">Methyltransferase type 11 domain-containing protein</fullName>
    </recommendedName>
</protein>
<dbReference type="CDD" id="cd02440">
    <property type="entry name" value="AdoMet_MTases"/>
    <property type="match status" value="1"/>
</dbReference>
<organism evidence="4 5">
    <name type="scientific">Limnochorda pilosa</name>
    <dbReference type="NCBI Taxonomy" id="1555112"/>
    <lineage>
        <taxon>Bacteria</taxon>
        <taxon>Bacillati</taxon>
        <taxon>Bacillota</taxon>
        <taxon>Limnochordia</taxon>
        <taxon>Limnochordales</taxon>
        <taxon>Limnochordaceae</taxon>
        <taxon>Limnochorda</taxon>
    </lineage>
</organism>
<dbReference type="KEGG" id="lpil:LIP_0663"/>
<gene>
    <name evidence="4" type="ORF">LIP_0663</name>
</gene>
<evidence type="ECO:0000256" key="1">
    <source>
        <dbReference type="ARBA" id="ARBA00022679"/>
    </source>
</evidence>
<sequence length="176" mass="19125">MGPTGEVVGVDISRENVAACGKIAGELGLAGRVRFLEGDATALPFPDAAFDVVLFRSLLPYVDRKDRVAEACARVLRPGGRIALVEPISRRFRWFSPTVGEAAPVEVRRTPGTWRRRLRWRGPGTPARPCICGAHARAKRLLPSRPISSCFAPSALPHASSRWSAPRERPSGPPRA</sequence>
<dbReference type="InterPro" id="IPR050447">
    <property type="entry name" value="Erg6_SMT_methyltransf"/>
</dbReference>
<dbReference type="OrthoDB" id="7365827at2"/>
<evidence type="ECO:0000256" key="2">
    <source>
        <dbReference type="SAM" id="MobiDB-lite"/>
    </source>
</evidence>
<evidence type="ECO:0000313" key="4">
    <source>
        <dbReference type="EMBL" id="BAS26520.1"/>
    </source>
</evidence>
<dbReference type="STRING" id="1555112.LIP_0663"/>
<evidence type="ECO:0000259" key="3">
    <source>
        <dbReference type="Pfam" id="PF08241"/>
    </source>
</evidence>
<dbReference type="PANTHER" id="PTHR44068:SF11">
    <property type="entry name" value="GERANYL DIPHOSPHATE 2-C-METHYLTRANSFERASE"/>
    <property type="match status" value="1"/>
</dbReference>